<evidence type="ECO:0000256" key="1">
    <source>
        <dbReference type="SAM" id="MobiDB-lite"/>
    </source>
</evidence>
<gene>
    <name evidence="3" type="ORF">GCM10008955_23250</name>
</gene>
<dbReference type="Proteomes" id="UP000647587">
    <property type="component" value="Unassembled WGS sequence"/>
</dbReference>
<accession>A0ABQ2EVW2</accession>
<keyword evidence="2" id="KW-0732">Signal</keyword>
<comment type="caution">
    <text evidence="3">The sequence shown here is derived from an EMBL/GenBank/DDBJ whole genome shotgun (WGS) entry which is preliminary data.</text>
</comment>
<evidence type="ECO:0000256" key="2">
    <source>
        <dbReference type="SAM" id="SignalP"/>
    </source>
</evidence>
<feature type="compositionally biased region" description="Basic residues" evidence="1">
    <location>
        <begin position="153"/>
        <end position="169"/>
    </location>
</feature>
<feature type="signal peptide" evidence="2">
    <location>
        <begin position="1"/>
        <end position="31"/>
    </location>
</feature>
<dbReference type="Pfam" id="PF11259">
    <property type="entry name" value="DUF3060"/>
    <property type="match status" value="1"/>
</dbReference>
<evidence type="ECO:0008006" key="5">
    <source>
        <dbReference type="Google" id="ProtNLM"/>
    </source>
</evidence>
<sequence>MLTPRQAGRRTVASMKRFLLIGLLFSGVAAAQTQGSQIIQDNNRTYRIACSGTNDVISVRGYNNIVTLTGVCENLVIYGNSNTVMAVTLKDIWLRGNDNVVTASQQTQAPRISNTGEDNRYSVGTAVSGPTSVSGSAQQADDRDEDDRDDKGKNKKGKKDKNKGNGKGR</sequence>
<reference evidence="4" key="1">
    <citation type="journal article" date="2019" name="Int. J. Syst. Evol. Microbiol.">
        <title>The Global Catalogue of Microorganisms (GCM) 10K type strain sequencing project: providing services to taxonomists for standard genome sequencing and annotation.</title>
        <authorList>
            <consortium name="The Broad Institute Genomics Platform"/>
            <consortium name="The Broad Institute Genome Sequencing Center for Infectious Disease"/>
            <person name="Wu L."/>
            <person name="Ma J."/>
        </authorList>
    </citation>
    <scope>NUCLEOTIDE SEQUENCE [LARGE SCALE GENOMIC DNA]</scope>
    <source>
        <strain evidence="4">JCM 30331</strain>
    </source>
</reference>
<protein>
    <recommendedName>
        <fullName evidence="5">DUF3060 domain-containing protein</fullName>
    </recommendedName>
</protein>
<organism evidence="3 4">
    <name type="scientific">Deinococcus malanensis</name>
    <dbReference type="NCBI Taxonomy" id="1706855"/>
    <lineage>
        <taxon>Bacteria</taxon>
        <taxon>Thermotogati</taxon>
        <taxon>Deinococcota</taxon>
        <taxon>Deinococci</taxon>
        <taxon>Deinococcales</taxon>
        <taxon>Deinococcaceae</taxon>
        <taxon>Deinococcus</taxon>
    </lineage>
</organism>
<evidence type="ECO:0000313" key="3">
    <source>
        <dbReference type="EMBL" id="GGK28884.1"/>
    </source>
</evidence>
<keyword evidence="4" id="KW-1185">Reference proteome</keyword>
<feature type="region of interest" description="Disordered" evidence="1">
    <location>
        <begin position="105"/>
        <end position="169"/>
    </location>
</feature>
<feature type="chain" id="PRO_5045550277" description="DUF3060 domain-containing protein" evidence="2">
    <location>
        <begin position="32"/>
        <end position="169"/>
    </location>
</feature>
<dbReference type="InterPro" id="IPR021417">
    <property type="entry name" value="DUF3060"/>
</dbReference>
<evidence type="ECO:0000313" key="4">
    <source>
        <dbReference type="Proteomes" id="UP000647587"/>
    </source>
</evidence>
<feature type="compositionally biased region" description="Polar residues" evidence="1">
    <location>
        <begin position="105"/>
        <end position="116"/>
    </location>
</feature>
<name>A0ABQ2EVW2_9DEIO</name>
<dbReference type="EMBL" id="BMPP01000009">
    <property type="protein sequence ID" value="GGK28884.1"/>
    <property type="molecule type" value="Genomic_DNA"/>
</dbReference>
<proteinExistence type="predicted"/>
<feature type="compositionally biased region" description="Polar residues" evidence="1">
    <location>
        <begin position="128"/>
        <end position="139"/>
    </location>
</feature>